<dbReference type="OrthoDB" id="9787435at2"/>
<dbReference type="KEGG" id="mrub:DEO27_030610"/>
<sequence>MFMKAIQLNGFGDVSNFNEAHLDTPAVKNDEVLIQIKAAAFNPIDFQMRLGLRESRLMRSPVLGRELSGIVIKVGPDVIGFEPGDEVMALAGSRGSNGSYAELMALNYRMIGRKPQNISFEEATAIPSSGLTAWHSFNRMQAAGSDSIFINGAAGGVGRFLIKLLKANGVTNIIATAGNKHSVAALQELGISFGKIINYHEPDLKGLLIAANKGRQFDYAVDLVGGVMAEMAADVLKMNGTYVDITFLGTSTTREILFDKGANILNIAAYAFAIENNLKWYGESLNYLAHLIETGEIDAPAVNVIGSLGVQTVQEAHRLMEANRIYGKKLVMKV</sequence>
<evidence type="ECO:0000259" key="1">
    <source>
        <dbReference type="SMART" id="SM00829"/>
    </source>
</evidence>
<reference evidence="2" key="1">
    <citation type="submission" date="2019-08" db="EMBL/GenBank/DDBJ databases">
        <title>Comparative genome analysis confer to the adaptation heavy metal polluted environment.</title>
        <authorList>
            <person name="Li Y."/>
        </authorList>
    </citation>
    <scope>NUCLEOTIDE SEQUENCE [LARGE SCALE GENOMIC DNA]</scope>
    <source>
        <strain evidence="2">P1</strain>
    </source>
</reference>
<evidence type="ECO:0000313" key="3">
    <source>
        <dbReference type="Proteomes" id="UP000251402"/>
    </source>
</evidence>
<organism evidence="2 3">
    <name type="scientific">Mucilaginibacter rubeus</name>
    <dbReference type="NCBI Taxonomy" id="2027860"/>
    <lineage>
        <taxon>Bacteria</taxon>
        <taxon>Pseudomonadati</taxon>
        <taxon>Bacteroidota</taxon>
        <taxon>Sphingobacteriia</taxon>
        <taxon>Sphingobacteriales</taxon>
        <taxon>Sphingobacteriaceae</taxon>
        <taxon>Mucilaginibacter</taxon>
    </lineage>
</organism>
<dbReference type="InterPro" id="IPR020843">
    <property type="entry name" value="ER"/>
</dbReference>
<dbReference type="Gene3D" id="3.90.180.10">
    <property type="entry name" value="Medium-chain alcohol dehydrogenases, catalytic domain"/>
    <property type="match status" value="1"/>
</dbReference>
<dbReference type="InterPro" id="IPR013149">
    <property type="entry name" value="ADH-like_C"/>
</dbReference>
<protein>
    <submittedName>
        <fullName evidence="2">NADP-dependent oxidoreductase</fullName>
    </submittedName>
</protein>
<keyword evidence="3" id="KW-1185">Reference proteome</keyword>
<dbReference type="Pfam" id="PF00107">
    <property type="entry name" value="ADH_zinc_N"/>
    <property type="match status" value="1"/>
</dbReference>
<proteinExistence type="predicted"/>
<evidence type="ECO:0000313" key="2">
    <source>
        <dbReference type="EMBL" id="QEM14186.1"/>
    </source>
</evidence>
<dbReference type="SUPFAM" id="SSF50129">
    <property type="entry name" value="GroES-like"/>
    <property type="match status" value="1"/>
</dbReference>
<dbReference type="InterPro" id="IPR052585">
    <property type="entry name" value="Lipid_raft_assoc_Zn_ADH"/>
</dbReference>
<dbReference type="PANTHER" id="PTHR43482:SF1">
    <property type="entry name" value="PROTEIN AST1-RELATED"/>
    <property type="match status" value="1"/>
</dbReference>
<dbReference type="PANTHER" id="PTHR43482">
    <property type="entry name" value="PROTEIN AST1-RELATED"/>
    <property type="match status" value="1"/>
</dbReference>
<name>A0A5C1I910_9SPHI</name>
<dbReference type="InterPro" id="IPR013154">
    <property type="entry name" value="ADH-like_N"/>
</dbReference>
<gene>
    <name evidence="2" type="ORF">DEO27_030610</name>
</gene>
<accession>A0A5C1I910</accession>
<dbReference type="InterPro" id="IPR011032">
    <property type="entry name" value="GroES-like_sf"/>
</dbReference>
<dbReference type="GO" id="GO:0016491">
    <property type="term" value="F:oxidoreductase activity"/>
    <property type="evidence" value="ECO:0007669"/>
    <property type="project" value="InterPro"/>
</dbReference>
<dbReference type="InterPro" id="IPR036291">
    <property type="entry name" value="NAD(P)-bd_dom_sf"/>
</dbReference>
<dbReference type="EMBL" id="CP043450">
    <property type="protein sequence ID" value="QEM14186.1"/>
    <property type="molecule type" value="Genomic_DNA"/>
</dbReference>
<dbReference type="Proteomes" id="UP000251402">
    <property type="component" value="Chromosome"/>
</dbReference>
<dbReference type="SMART" id="SM00829">
    <property type="entry name" value="PKS_ER"/>
    <property type="match status" value="1"/>
</dbReference>
<feature type="domain" description="Enoyl reductase (ER)" evidence="1">
    <location>
        <begin position="12"/>
        <end position="331"/>
    </location>
</feature>
<dbReference type="CDD" id="cd05289">
    <property type="entry name" value="MDR_like_2"/>
    <property type="match status" value="1"/>
</dbReference>
<dbReference type="AlphaFoldDB" id="A0A5C1I910"/>
<dbReference type="Gene3D" id="3.40.50.720">
    <property type="entry name" value="NAD(P)-binding Rossmann-like Domain"/>
    <property type="match status" value="1"/>
</dbReference>
<dbReference type="Pfam" id="PF08240">
    <property type="entry name" value="ADH_N"/>
    <property type="match status" value="1"/>
</dbReference>
<dbReference type="SUPFAM" id="SSF51735">
    <property type="entry name" value="NAD(P)-binding Rossmann-fold domains"/>
    <property type="match status" value="1"/>
</dbReference>